<evidence type="ECO:0000256" key="5">
    <source>
        <dbReference type="ARBA" id="ARBA00022840"/>
    </source>
</evidence>
<comment type="caution">
    <text evidence="11">The sequence shown here is derived from an EMBL/GenBank/DDBJ whole genome shotgun (WGS) entry which is preliminary data.</text>
</comment>
<feature type="region of interest" description="Disordered" evidence="9">
    <location>
        <begin position="297"/>
        <end position="320"/>
    </location>
</feature>
<keyword evidence="1" id="KW-0723">Serine/threonine-protein kinase</keyword>
<feature type="domain" description="Protein kinase" evidence="10">
    <location>
        <begin position="131"/>
        <end position="472"/>
    </location>
</feature>
<proteinExistence type="predicted"/>
<sequence>MEAVGAVPLLDASLRMVPRAAALRPDSRVPLLRSLVAACCAVAAIARRALRTTAEGAAGRPESPEAADTVAAPVQAPAAAATAGRSGTAVAAVPAAPPLPWPSGLLREAAAGLRSSGDQDMAAQAEGLAAYLELGGDGACSFGSVALYQRHEDKGDASLCAVKFMPRSGPGVDVNLIQREIQSHRVLRHPHVIRFKQLGLTPTHIYMCMEYADQGDLLGFLRRKGPLPEADARWLFQQIIFGLDYCHLKGVVNRDLKPENLLLKLTPEASKRHRRQQQQEREQQQKLLEQQLAALQLQQQRPGQPPAPAPSLPPAPVPGLVEHRTSNTFNLHIKIADFGLSKRAAHSLPKTRVGTINYMAPEVLLAGPTQRYDGHKADIWSAGVVLYAMLFSRVPFEVTHDGAPPPAPPQQQAQPGGARDRAATIQRILDGDWAVPPGMSVSPSALHLLSQMLVPDPQRRTTMQGIMEHAWFRAGLPPAALTMNTALVRQQAAQGGAAAGEQTEADIDELLEQLRRQAEREAAVAAATAAATASSCSRSSDEGAEERRAFEVRGVGEEAAGEMPPPEHRLCTTAPLAGGGNGRKSSPRGVLPAVGQEAGVGAISCPWRGEPEPKLGKGGSPGAAPVAANGRERPPGGGVHSRDVGSPAPAGPLPPGPAPNAFLARLACLGPEDVTAANGGGSGGGGGGGGNGVASSCGPAAMAAAAGGLAAGSSASRRAEALEAIDCVRLAPAPGRIA</sequence>
<dbReference type="STRING" id="33097.A0A150GEK3"/>
<name>A0A150GEK3_GONPE</name>
<dbReference type="SUPFAM" id="SSF56112">
    <property type="entry name" value="Protein kinase-like (PK-like)"/>
    <property type="match status" value="1"/>
</dbReference>
<dbReference type="Pfam" id="PF00069">
    <property type="entry name" value="Pkinase"/>
    <property type="match status" value="2"/>
</dbReference>
<evidence type="ECO:0000256" key="3">
    <source>
        <dbReference type="ARBA" id="ARBA00022741"/>
    </source>
</evidence>
<feature type="active site" description="Proton acceptor" evidence="6">
    <location>
        <position position="255"/>
    </location>
</feature>
<evidence type="ECO:0000256" key="9">
    <source>
        <dbReference type="SAM" id="MobiDB-lite"/>
    </source>
</evidence>
<feature type="binding site" evidence="7">
    <location>
        <begin position="210"/>
        <end position="212"/>
    </location>
    <ligand>
        <name>ATP</name>
        <dbReference type="ChEBI" id="CHEBI:30616"/>
    </ligand>
</feature>
<dbReference type="InterPro" id="IPR030616">
    <property type="entry name" value="Aur-like"/>
</dbReference>
<evidence type="ECO:0000256" key="2">
    <source>
        <dbReference type="ARBA" id="ARBA00022679"/>
    </source>
</evidence>
<feature type="binding site" evidence="7">
    <location>
        <position position="337"/>
    </location>
    <ligand>
        <name>ATP</name>
        <dbReference type="ChEBI" id="CHEBI:30616"/>
    </ligand>
</feature>
<dbReference type="SMART" id="SM00220">
    <property type="entry name" value="S_TKc"/>
    <property type="match status" value="1"/>
</dbReference>
<evidence type="ECO:0000256" key="6">
    <source>
        <dbReference type="PIRSR" id="PIRSR630616-1"/>
    </source>
</evidence>
<evidence type="ECO:0000256" key="7">
    <source>
        <dbReference type="PIRSR" id="PIRSR630616-2"/>
    </source>
</evidence>
<dbReference type="Gene3D" id="1.10.510.10">
    <property type="entry name" value="Transferase(Phosphotransferase) domain 1"/>
    <property type="match status" value="2"/>
</dbReference>
<dbReference type="InterPro" id="IPR011009">
    <property type="entry name" value="Kinase-like_dom_sf"/>
</dbReference>
<feature type="binding site" evidence="7">
    <location>
        <begin position="259"/>
        <end position="260"/>
    </location>
    <ligand>
        <name>ATP</name>
        <dbReference type="ChEBI" id="CHEBI:30616"/>
    </ligand>
</feature>
<organism evidence="11 12">
    <name type="scientific">Gonium pectorale</name>
    <name type="common">Green alga</name>
    <dbReference type="NCBI Taxonomy" id="33097"/>
    <lineage>
        <taxon>Eukaryota</taxon>
        <taxon>Viridiplantae</taxon>
        <taxon>Chlorophyta</taxon>
        <taxon>core chlorophytes</taxon>
        <taxon>Chlorophyceae</taxon>
        <taxon>CS clade</taxon>
        <taxon>Chlamydomonadales</taxon>
        <taxon>Volvocaceae</taxon>
        <taxon>Gonium</taxon>
    </lineage>
</organism>
<dbReference type="InterPro" id="IPR000719">
    <property type="entry name" value="Prot_kinase_dom"/>
</dbReference>
<keyword evidence="2" id="KW-0808">Transferase</keyword>
<dbReference type="PROSITE" id="PS50011">
    <property type="entry name" value="PROTEIN_KINASE_DOM"/>
    <property type="match status" value="1"/>
</dbReference>
<dbReference type="GO" id="GO:0004674">
    <property type="term" value="F:protein serine/threonine kinase activity"/>
    <property type="evidence" value="ECO:0007669"/>
    <property type="project" value="UniProtKB-KW"/>
</dbReference>
<dbReference type="AlphaFoldDB" id="A0A150GEK3"/>
<feature type="region of interest" description="Disordered" evidence="9">
    <location>
        <begin position="609"/>
        <end position="657"/>
    </location>
</feature>
<dbReference type="OrthoDB" id="10252171at2759"/>
<feature type="compositionally biased region" description="Pro residues" evidence="9">
    <location>
        <begin position="303"/>
        <end position="317"/>
    </location>
</feature>
<feature type="region of interest" description="Disordered" evidence="9">
    <location>
        <begin position="399"/>
        <end position="420"/>
    </location>
</feature>
<gene>
    <name evidence="11" type="ORF">GPECTOR_29g67</name>
</gene>
<keyword evidence="12" id="KW-1185">Reference proteome</keyword>
<keyword evidence="5 7" id="KW-0067">ATP-binding</keyword>
<dbReference type="PANTHER" id="PTHR24350">
    <property type="entry name" value="SERINE/THREONINE-PROTEIN KINASE IAL-RELATED"/>
    <property type="match status" value="1"/>
</dbReference>
<dbReference type="EMBL" id="LSYV01000030">
    <property type="protein sequence ID" value="KXZ48291.1"/>
    <property type="molecule type" value="Genomic_DNA"/>
</dbReference>
<keyword evidence="3 7" id="KW-0547">Nucleotide-binding</keyword>
<feature type="binding site" evidence="7">
    <location>
        <position position="163"/>
    </location>
    <ligand>
        <name>ATP</name>
        <dbReference type="ChEBI" id="CHEBI:30616"/>
    </ligand>
</feature>
<accession>A0A150GEK3</accession>
<evidence type="ECO:0000313" key="11">
    <source>
        <dbReference type="EMBL" id="KXZ48291.1"/>
    </source>
</evidence>
<keyword evidence="4" id="KW-0418">Kinase</keyword>
<evidence type="ECO:0000256" key="1">
    <source>
        <dbReference type="ARBA" id="ARBA00022527"/>
    </source>
</evidence>
<protein>
    <recommendedName>
        <fullName evidence="10">Protein kinase domain-containing protein</fullName>
    </recommendedName>
</protein>
<dbReference type="Proteomes" id="UP000075714">
    <property type="component" value="Unassembled WGS sequence"/>
</dbReference>
<reference evidence="12" key="1">
    <citation type="journal article" date="2016" name="Nat. Commun.">
        <title>The Gonium pectorale genome demonstrates co-option of cell cycle regulation during the evolution of multicellularity.</title>
        <authorList>
            <person name="Hanschen E.R."/>
            <person name="Marriage T.N."/>
            <person name="Ferris P.J."/>
            <person name="Hamaji T."/>
            <person name="Toyoda A."/>
            <person name="Fujiyama A."/>
            <person name="Neme R."/>
            <person name="Noguchi H."/>
            <person name="Minakuchi Y."/>
            <person name="Suzuki M."/>
            <person name="Kawai-Toyooka H."/>
            <person name="Smith D.R."/>
            <person name="Sparks H."/>
            <person name="Anderson J."/>
            <person name="Bakaric R."/>
            <person name="Luria V."/>
            <person name="Karger A."/>
            <person name="Kirschner M.W."/>
            <person name="Durand P.M."/>
            <person name="Michod R.E."/>
            <person name="Nozaki H."/>
            <person name="Olson B.J."/>
        </authorList>
    </citation>
    <scope>NUCLEOTIDE SEQUENCE [LARGE SCALE GENOMIC DNA]</scope>
    <source>
        <strain evidence="12">NIES-2863</strain>
    </source>
</reference>
<evidence type="ECO:0000256" key="4">
    <source>
        <dbReference type="ARBA" id="ARBA00022777"/>
    </source>
</evidence>
<dbReference type="GO" id="GO:0005524">
    <property type="term" value="F:ATP binding"/>
    <property type="evidence" value="ECO:0007669"/>
    <property type="project" value="UniProtKB-KW"/>
</dbReference>
<evidence type="ECO:0000256" key="8">
    <source>
        <dbReference type="PIRSR" id="PIRSR630616-3"/>
    </source>
</evidence>
<evidence type="ECO:0000259" key="10">
    <source>
        <dbReference type="PROSITE" id="PS50011"/>
    </source>
</evidence>
<evidence type="ECO:0000313" key="12">
    <source>
        <dbReference type="Proteomes" id="UP000075714"/>
    </source>
</evidence>
<feature type="cross-link" description="Glycyl lysine isopeptide (Lys-Gly) (interchain with G-Cter in SUMO2)" evidence="8">
    <location>
        <position position="257"/>
    </location>
</feature>